<reference evidence="3" key="1">
    <citation type="submission" date="2020-09" db="EMBL/GenBank/DDBJ databases">
        <title>Genomic insights into the novelty and pathogenicity of a unique biofilm-forming Enterococcus sp. bacteria (Enterococcus lacertideformus) identified in reptiles.</title>
        <authorList>
            <person name="Agius J.E."/>
            <person name="Phalen D.N."/>
            <person name="Rose K."/>
            <person name="Eden J.-S."/>
        </authorList>
    </citation>
    <scope>NUCLEOTIDE SEQUENCE</scope>
    <source>
        <strain evidence="3">PHRS 0518</strain>
    </source>
</reference>
<protein>
    <submittedName>
        <fullName evidence="3">FusB/FusC family EF-G-binding protein</fullName>
    </submittedName>
</protein>
<dbReference type="Gene3D" id="1.20.1280.250">
    <property type="match status" value="1"/>
</dbReference>
<organism evidence="3 4">
    <name type="scientific">Enterococcus lacertideformus</name>
    <dbReference type="NCBI Taxonomy" id="2771493"/>
    <lineage>
        <taxon>Bacteria</taxon>
        <taxon>Bacillati</taxon>
        <taxon>Bacillota</taxon>
        <taxon>Bacilli</taxon>
        <taxon>Lactobacillales</taxon>
        <taxon>Enterococcaceae</taxon>
        <taxon>Enterococcus</taxon>
    </lineage>
</organism>
<evidence type="ECO:0000259" key="2">
    <source>
        <dbReference type="Pfam" id="PF16571"/>
    </source>
</evidence>
<dbReference type="InterPro" id="IPR010841">
    <property type="entry name" value="EF-G-binding_N"/>
</dbReference>
<accession>A0A931FC39</accession>
<proteinExistence type="predicted"/>
<keyword evidence="4" id="KW-1185">Reference proteome</keyword>
<feature type="domain" description="Elongation factor G-binding protein N-terminal" evidence="1">
    <location>
        <begin position="4"/>
        <end position="87"/>
    </location>
</feature>
<evidence type="ECO:0000313" key="4">
    <source>
        <dbReference type="Proteomes" id="UP000637757"/>
    </source>
</evidence>
<dbReference type="Pfam" id="PF07299">
    <property type="entry name" value="EF-G-binding_N"/>
    <property type="match status" value="1"/>
</dbReference>
<dbReference type="InterPro" id="IPR032330">
    <property type="entry name" value="EF-G-binding_C"/>
</dbReference>
<comment type="caution">
    <text evidence="3">The sequence shown here is derived from an EMBL/GenBank/DDBJ whole genome shotgun (WGS) entry which is preliminary data.</text>
</comment>
<dbReference type="EMBL" id="JADAKE010000017">
    <property type="protein sequence ID" value="MBF8808308.1"/>
    <property type="molecule type" value="Genomic_DNA"/>
</dbReference>
<dbReference type="CDD" id="cd16342">
    <property type="entry name" value="FusC_FusB"/>
    <property type="match status" value="1"/>
</dbReference>
<dbReference type="Proteomes" id="UP000637757">
    <property type="component" value="Unassembled WGS sequence"/>
</dbReference>
<sequence length="216" mass="25282">MEKTIKPYQFYFMKREVEHLLSVYHSVNDPKIVETVQALTAEKINKLFAHPSQSIHLFLENVLDSSLKKEKAERLLDELKEAVVPFEQPTKVQIDKLFRKVKKLKYPDWNHLDLRTFTYIGWNDSGSQKKFIIYYDEQNKLRGISGTLSPTITKGICTICKKTSNVSLFLATTKSNFDGTYTKRGNYICHDSEYCNHQLVQLAPFYKFTELVKKER</sequence>
<evidence type="ECO:0000259" key="1">
    <source>
        <dbReference type="Pfam" id="PF07299"/>
    </source>
</evidence>
<dbReference type="Pfam" id="PF16571">
    <property type="entry name" value="FBP_C"/>
    <property type="match status" value="1"/>
</dbReference>
<evidence type="ECO:0000313" key="3">
    <source>
        <dbReference type="EMBL" id="MBF8808308.1"/>
    </source>
</evidence>
<feature type="domain" description="Elongation factor G-binding protein C-terminal treble-clef zinc-finger" evidence="2">
    <location>
        <begin position="99"/>
        <end position="192"/>
    </location>
</feature>
<gene>
    <name evidence="3" type="ORF">IC227_08370</name>
</gene>
<dbReference type="InterPro" id="IPR038344">
    <property type="entry name" value="EF-G_N_sf"/>
</dbReference>
<name>A0A931FC39_9ENTE</name>
<dbReference type="AlphaFoldDB" id="A0A931FC39"/>